<accession>A3LYZ2</accession>
<dbReference type="InParanoid" id="A3LYZ2"/>
<evidence type="ECO:0000313" key="7">
    <source>
        <dbReference type="Proteomes" id="UP000002258"/>
    </source>
</evidence>
<evidence type="ECO:0000256" key="3">
    <source>
        <dbReference type="ARBA" id="ARBA00022824"/>
    </source>
</evidence>
<protein>
    <recommendedName>
        <fullName evidence="5">Sec39 domain-containing protein</fullName>
    </recommendedName>
</protein>
<dbReference type="Proteomes" id="UP000002258">
    <property type="component" value="Chromosome 7"/>
</dbReference>
<dbReference type="EMBL" id="CP000501">
    <property type="protein sequence ID" value="ABN68065.2"/>
    <property type="molecule type" value="Genomic_DNA"/>
</dbReference>
<dbReference type="InterPro" id="IPR013244">
    <property type="entry name" value="Sec39_domain"/>
</dbReference>
<dbReference type="GO" id="GO:0015031">
    <property type="term" value="P:protein transport"/>
    <property type="evidence" value="ECO:0007669"/>
    <property type="project" value="UniProtKB-KW"/>
</dbReference>
<keyword evidence="7" id="KW-1185">Reference proteome</keyword>
<dbReference type="PANTHER" id="PTHR40787">
    <property type="entry name" value="SECRETED PROTEIN"/>
    <property type="match status" value="1"/>
</dbReference>
<proteinExistence type="predicted"/>
<evidence type="ECO:0000256" key="4">
    <source>
        <dbReference type="ARBA" id="ARBA00022927"/>
    </source>
</evidence>
<dbReference type="OrthoDB" id="342024at2759"/>
<dbReference type="RefSeq" id="XP_001386094.2">
    <property type="nucleotide sequence ID" value="XM_001386057.1"/>
</dbReference>
<keyword evidence="3" id="KW-0256">Endoplasmic reticulum</keyword>
<dbReference type="STRING" id="322104.A3LYZ2"/>
<organism evidence="6 7">
    <name type="scientific">Scheffersomyces stipitis (strain ATCC 58785 / CBS 6054 / NBRC 10063 / NRRL Y-11545)</name>
    <name type="common">Yeast</name>
    <name type="synonym">Pichia stipitis</name>
    <dbReference type="NCBI Taxonomy" id="322104"/>
    <lineage>
        <taxon>Eukaryota</taxon>
        <taxon>Fungi</taxon>
        <taxon>Dikarya</taxon>
        <taxon>Ascomycota</taxon>
        <taxon>Saccharomycotina</taxon>
        <taxon>Pichiomycetes</taxon>
        <taxon>Debaryomycetaceae</taxon>
        <taxon>Scheffersomyces</taxon>
    </lineage>
</organism>
<dbReference type="PANTHER" id="PTHR40787:SF3">
    <property type="entry name" value="PROTEIN TRANSPORT PROTEIN SEC39"/>
    <property type="match status" value="1"/>
</dbReference>
<evidence type="ECO:0000256" key="2">
    <source>
        <dbReference type="ARBA" id="ARBA00022448"/>
    </source>
</evidence>
<dbReference type="KEGG" id="pic:PICST_33355"/>
<dbReference type="Pfam" id="PF08314">
    <property type="entry name" value="Sec39"/>
    <property type="match status" value="1"/>
</dbReference>
<reference evidence="6 7" key="1">
    <citation type="journal article" date="2007" name="Nat. Biotechnol.">
        <title>Genome sequence of the lignocellulose-bioconverting and xylose-fermenting yeast Pichia stipitis.</title>
        <authorList>
            <person name="Jeffries T.W."/>
            <person name="Grigoriev I.V."/>
            <person name="Grimwood J."/>
            <person name="Laplaza J.M."/>
            <person name="Aerts A."/>
            <person name="Salamov A."/>
            <person name="Schmutz J."/>
            <person name="Lindquist E."/>
            <person name="Dehal P."/>
            <person name="Shapiro H."/>
            <person name="Jin Y.S."/>
            <person name="Passoth V."/>
            <person name="Richardson P.M."/>
        </authorList>
    </citation>
    <scope>NUCLEOTIDE SEQUENCE [LARGE SCALE GENOMIC DNA]</scope>
    <source>
        <strain evidence="7">ATCC 58785 / CBS 6054 / NBRC 10063 / NRRL Y-11545</strain>
    </source>
</reference>
<keyword evidence="4" id="KW-0653">Protein transport</keyword>
<sequence>MGFLAELLNAFVRDVDISIDFDMDLEEFSNWIINATNSGLPNDASLRKTAYDLNAECNSQAFCLSFSENDSASPETIELKFIQAKTLQIAKYFNDIHAFSGLFKEVHSYTTFLPWFKGLVESYRYYWVNYGSLNAGSVNFDQFLRLDSYSDQFDIMIEPLNKDAYSDKLSVSNWFKNVILPLINYNNNNFGPLLNWLFLEETVVLSQPASRKYDIWNKALKAIIEYPSIGFNDFKDVISYFLASCYYFALYHENSDRILTSEVIKKYDLIKDTLALLWTEKEAPSFDIQVSELPAYASFIEFLKTESNPLRPLFEPTGSSIVALSEIIDTCQSLYPINKLSIARYLELKNPSSAHDDKGKEVRKIIANVNPGNYNSLLSSAKLFYGKFVEDNDVEKTKVKEIVLERLLFANLFEVVSELYSTPEFRLPVNNYYTLISDKFWDSFNNSSSLNEKIGRFKDANNCVNLFDSISADPELEPENKDQIIRIKHLLKAIFNIKNFKLSLEKGKPFTPFQLVDKFRNVGQFAVGEKSTPLDLITIILEQNAKSYLAFEKLYKILNDLLLFFEDGTHESDTHYFNKLKSACIESSLVANDFQFAYAQSMGLFDHYVKSDSNLNDIWLTFYQVGKYVSPLWFDDDSYQEERIQILCKQREILSRTIQIIQPNSLTSDNSKVILSQWERVNSQIEEHYTMTDNLGYMANELISDATATTNKTSEKLSNLFVSGLGWAIGANQQQ</sequence>
<comment type="subcellular location">
    <subcellularLocation>
        <location evidence="1">Endoplasmic reticulum</location>
    </subcellularLocation>
</comment>
<dbReference type="AlphaFoldDB" id="A3LYZ2"/>
<evidence type="ECO:0000313" key="6">
    <source>
        <dbReference type="EMBL" id="ABN68065.2"/>
    </source>
</evidence>
<dbReference type="OMA" id="WLTFYQV"/>
<dbReference type="HOGENOM" id="CLU_014756_0_0_1"/>
<evidence type="ECO:0000259" key="5">
    <source>
        <dbReference type="Pfam" id="PF08314"/>
    </source>
</evidence>
<dbReference type="GO" id="GO:0005783">
    <property type="term" value="C:endoplasmic reticulum"/>
    <property type="evidence" value="ECO:0007669"/>
    <property type="project" value="UniProtKB-SubCell"/>
</dbReference>
<feature type="domain" description="Sec39" evidence="5">
    <location>
        <begin position="65"/>
        <end position="687"/>
    </location>
</feature>
<dbReference type="GO" id="GO:0006890">
    <property type="term" value="P:retrograde vesicle-mediated transport, Golgi to endoplasmic reticulum"/>
    <property type="evidence" value="ECO:0007669"/>
    <property type="project" value="InterPro"/>
</dbReference>
<name>A3LYZ2_PICST</name>
<dbReference type="GeneID" id="4840527"/>
<keyword evidence="2" id="KW-0813">Transport</keyword>
<gene>
    <name evidence="6" type="ORF">PICST_33355</name>
</gene>
<dbReference type="eggNOG" id="ENOG502RS0W">
    <property type="taxonomic scope" value="Eukaryota"/>
</dbReference>
<evidence type="ECO:0000256" key="1">
    <source>
        <dbReference type="ARBA" id="ARBA00004240"/>
    </source>
</evidence>